<sequence length="102" mass="11377">MTFEIKGLKELQNKLKAIDGQQSVPLTEMLTPSFMASCSSFTSVEELFEASGFEVNNDEAFKAIPDIEWDLFIGNNTSYLNWSEMLKAAGTKWTIDKLGLSS</sequence>
<name>A0A177MRP0_METMH</name>
<dbReference type="RefSeq" id="WP_064007236.1">
    <property type="nucleotide sequence ID" value="NZ_LUUG01000048.1"/>
</dbReference>
<dbReference type="AlphaFoldDB" id="A0A177MRP0"/>
<dbReference type="Proteomes" id="UP000078090">
    <property type="component" value="Unassembled WGS sequence"/>
</dbReference>
<evidence type="ECO:0000313" key="2">
    <source>
        <dbReference type="Proteomes" id="UP000078090"/>
    </source>
</evidence>
<reference evidence="1 2" key="1">
    <citation type="submission" date="2016-03" db="EMBL/GenBank/DDBJ databases">
        <authorList>
            <person name="Ploux O."/>
        </authorList>
    </citation>
    <scope>NUCLEOTIDE SEQUENCE [LARGE SCALE GENOMIC DNA]</scope>
    <source>
        <strain evidence="1 2">R-45363</strain>
    </source>
</reference>
<dbReference type="EMBL" id="LUUG01000048">
    <property type="protein sequence ID" value="OAI08044.1"/>
    <property type="molecule type" value="Genomic_DNA"/>
</dbReference>
<dbReference type="OrthoDB" id="2889017at2"/>
<comment type="caution">
    <text evidence="1">The sequence shown here is derived from an EMBL/GenBank/DDBJ whole genome shotgun (WGS) entry which is preliminary data.</text>
</comment>
<evidence type="ECO:0000313" key="1">
    <source>
        <dbReference type="EMBL" id="OAI08044.1"/>
    </source>
</evidence>
<gene>
    <name evidence="1" type="ORF">A1332_08215</name>
</gene>
<proteinExistence type="predicted"/>
<accession>A0A177MRP0</accession>
<protein>
    <submittedName>
        <fullName evidence="1">Uncharacterized protein</fullName>
    </submittedName>
</protein>
<organism evidence="1 2">
    <name type="scientific">Methylomonas methanica</name>
    <dbReference type="NCBI Taxonomy" id="421"/>
    <lineage>
        <taxon>Bacteria</taxon>
        <taxon>Pseudomonadati</taxon>
        <taxon>Pseudomonadota</taxon>
        <taxon>Gammaproteobacteria</taxon>
        <taxon>Methylococcales</taxon>
        <taxon>Methylococcaceae</taxon>
        <taxon>Methylomonas</taxon>
    </lineage>
</organism>